<keyword evidence="7" id="KW-1185">Reference proteome</keyword>
<evidence type="ECO:0000313" key="7">
    <source>
        <dbReference type="Proteomes" id="UP000680348"/>
    </source>
</evidence>
<dbReference type="GO" id="GO:0016887">
    <property type="term" value="F:ATP hydrolysis activity"/>
    <property type="evidence" value="ECO:0007669"/>
    <property type="project" value="InterPro"/>
</dbReference>
<evidence type="ECO:0000256" key="4">
    <source>
        <dbReference type="ARBA" id="ARBA00022840"/>
    </source>
</evidence>
<dbReference type="Proteomes" id="UP000680348">
    <property type="component" value="Unassembled WGS sequence"/>
</dbReference>
<protein>
    <submittedName>
        <fullName evidence="6">ABC transporter ATP-binding protein</fullName>
    </submittedName>
</protein>
<dbReference type="InterPro" id="IPR017871">
    <property type="entry name" value="ABC_transporter-like_CS"/>
</dbReference>
<accession>A0A942I3R3</accession>
<dbReference type="InterPro" id="IPR027417">
    <property type="entry name" value="P-loop_NTPase"/>
</dbReference>
<keyword evidence="3" id="KW-0547">Nucleotide-binding</keyword>
<dbReference type="SUPFAM" id="SSF52540">
    <property type="entry name" value="P-loop containing nucleoside triphosphate hydrolases"/>
    <property type="match status" value="1"/>
</dbReference>
<reference evidence="6" key="1">
    <citation type="submission" date="2021-04" db="EMBL/GenBank/DDBJ databases">
        <title>Pseudaminobacter soli sp. nov., isolated from paddy soil contaminated by heavy metals.</title>
        <authorList>
            <person name="Zhang K."/>
        </authorList>
    </citation>
    <scope>NUCLEOTIDE SEQUENCE</scope>
    <source>
        <strain evidence="6">19-2017</strain>
    </source>
</reference>
<gene>
    <name evidence="6" type="ORF">KEU06_19155</name>
</gene>
<dbReference type="Gene3D" id="3.40.50.300">
    <property type="entry name" value="P-loop containing nucleotide triphosphate hydrolases"/>
    <property type="match status" value="1"/>
</dbReference>
<dbReference type="AlphaFoldDB" id="A0A942I3R3"/>
<name>A0A942I3R3_9HYPH</name>
<dbReference type="SMART" id="SM00382">
    <property type="entry name" value="AAA"/>
    <property type="match status" value="1"/>
</dbReference>
<comment type="similarity">
    <text evidence="1">Belongs to the ABC transporter superfamily.</text>
</comment>
<proteinExistence type="inferred from homology"/>
<dbReference type="FunFam" id="3.40.50.300:FF:000134">
    <property type="entry name" value="Iron-enterobactin ABC transporter ATP-binding protein"/>
    <property type="match status" value="1"/>
</dbReference>
<feature type="domain" description="ABC transporter" evidence="5">
    <location>
        <begin position="3"/>
        <end position="238"/>
    </location>
</feature>
<evidence type="ECO:0000256" key="3">
    <source>
        <dbReference type="ARBA" id="ARBA00022741"/>
    </source>
</evidence>
<dbReference type="PANTHER" id="PTHR42794:SF2">
    <property type="entry name" value="ABC TRANSPORTER ATP-BINDING PROTEIN"/>
    <property type="match status" value="1"/>
</dbReference>
<keyword evidence="4 6" id="KW-0067">ATP-binding</keyword>
<evidence type="ECO:0000256" key="2">
    <source>
        <dbReference type="ARBA" id="ARBA00022448"/>
    </source>
</evidence>
<organism evidence="6 7">
    <name type="scientific">Pseudaminobacter soli</name>
    <name type="common">ex Zhang et al. 2022</name>
    <dbReference type="NCBI Taxonomy" id="2831468"/>
    <lineage>
        <taxon>Bacteria</taxon>
        <taxon>Pseudomonadati</taxon>
        <taxon>Pseudomonadota</taxon>
        <taxon>Alphaproteobacteria</taxon>
        <taxon>Hyphomicrobiales</taxon>
        <taxon>Phyllobacteriaceae</taxon>
        <taxon>Pseudaminobacter</taxon>
    </lineage>
</organism>
<evidence type="ECO:0000313" key="6">
    <source>
        <dbReference type="EMBL" id="MBS3650733.1"/>
    </source>
</evidence>
<dbReference type="RefSeq" id="WP_188256281.1">
    <property type="nucleotide sequence ID" value="NZ_JABVCF010000010.1"/>
</dbReference>
<dbReference type="PROSITE" id="PS50893">
    <property type="entry name" value="ABC_TRANSPORTER_2"/>
    <property type="match status" value="1"/>
</dbReference>
<comment type="caution">
    <text evidence="6">The sequence shown here is derived from an EMBL/GenBank/DDBJ whole genome shotgun (WGS) entry which is preliminary data.</text>
</comment>
<keyword evidence="2" id="KW-0813">Transport</keyword>
<dbReference type="Pfam" id="PF00005">
    <property type="entry name" value="ABC_tran"/>
    <property type="match status" value="1"/>
</dbReference>
<evidence type="ECO:0000256" key="1">
    <source>
        <dbReference type="ARBA" id="ARBA00005417"/>
    </source>
</evidence>
<sequence>MSLEISGLSFGYRTHSLFDGLTALPLRRGELAALVGPNGVGKSSLFRLVAGLLKPSCGTIHLDGHDTATMSERRRAERVFLLTQHTAMRATLGVFEVVLLAKRGWSGGKARPDDITRVERVLEELGIDHLSDRLVTELSGGQQQLVALCQALVRDPDVLLLDEPTSALDLRRQLEVMHLVRRVTHDRGIVTVAALHDLGLACRFADRFLLLHEGRIAADGPAREVLSAGATSNAYGVRLAIEEAMNGSLMVHADLLN</sequence>
<dbReference type="EMBL" id="JAGWCR010000010">
    <property type="protein sequence ID" value="MBS3650733.1"/>
    <property type="molecule type" value="Genomic_DNA"/>
</dbReference>
<dbReference type="PROSITE" id="PS00211">
    <property type="entry name" value="ABC_TRANSPORTER_1"/>
    <property type="match status" value="1"/>
</dbReference>
<dbReference type="InterPro" id="IPR003439">
    <property type="entry name" value="ABC_transporter-like_ATP-bd"/>
</dbReference>
<dbReference type="GO" id="GO:0005524">
    <property type="term" value="F:ATP binding"/>
    <property type="evidence" value="ECO:0007669"/>
    <property type="project" value="UniProtKB-KW"/>
</dbReference>
<dbReference type="CDD" id="cd03214">
    <property type="entry name" value="ABC_Iron-Siderophores_B12_Hemin"/>
    <property type="match status" value="1"/>
</dbReference>
<evidence type="ECO:0000259" key="5">
    <source>
        <dbReference type="PROSITE" id="PS50893"/>
    </source>
</evidence>
<dbReference type="PANTHER" id="PTHR42794">
    <property type="entry name" value="HEMIN IMPORT ATP-BINDING PROTEIN HMUV"/>
    <property type="match status" value="1"/>
</dbReference>
<dbReference type="InterPro" id="IPR003593">
    <property type="entry name" value="AAA+_ATPase"/>
</dbReference>